<proteinExistence type="predicted"/>
<evidence type="ECO:0000313" key="2">
    <source>
        <dbReference type="Proteomes" id="UP000708148"/>
    </source>
</evidence>
<accession>A0A8S1INW8</accession>
<evidence type="ECO:0000313" key="1">
    <source>
        <dbReference type="EMBL" id="CAD7696011.1"/>
    </source>
</evidence>
<keyword evidence="2" id="KW-1185">Reference proteome</keyword>
<gene>
    <name evidence="1" type="ORF">OSTQU699_LOCUS1372</name>
</gene>
<dbReference type="AlphaFoldDB" id="A0A8S1INW8"/>
<reference evidence="1" key="1">
    <citation type="submission" date="2020-12" db="EMBL/GenBank/DDBJ databases">
        <authorList>
            <person name="Iha C."/>
        </authorList>
    </citation>
    <scope>NUCLEOTIDE SEQUENCE</scope>
</reference>
<name>A0A8S1INW8_9CHLO</name>
<comment type="caution">
    <text evidence="1">The sequence shown here is derived from an EMBL/GenBank/DDBJ whole genome shotgun (WGS) entry which is preliminary data.</text>
</comment>
<dbReference type="Proteomes" id="UP000708148">
    <property type="component" value="Unassembled WGS sequence"/>
</dbReference>
<dbReference type="EMBL" id="CAJHUC010000421">
    <property type="protein sequence ID" value="CAD7696011.1"/>
    <property type="molecule type" value="Genomic_DNA"/>
</dbReference>
<protein>
    <submittedName>
        <fullName evidence="1">Uncharacterized protein</fullName>
    </submittedName>
</protein>
<organism evidence="1 2">
    <name type="scientific">Ostreobium quekettii</name>
    <dbReference type="NCBI Taxonomy" id="121088"/>
    <lineage>
        <taxon>Eukaryota</taxon>
        <taxon>Viridiplantae</taxon>
        <taxon>Chlorophyta</taxon>
        <taxon>core chlorophytes</taxon>
        <taxon>Ulvophyceae</taxon>
        <taxon>TCBD clade</taxon>
        <taxon>Bryopsidales</taxon>
        <taxon>Ostreobineae</taxon>
        <taxon>Ostreobiaceae</taxon>
        <taxon>Ostreobium</taxon>
    </lineage>
</organism>
<sequence length="101" mass="10974">MSLILTPLYILCNRPDALIICKESHTRYTLTLCGQCIQLICVLDWADLLRQWGNGASCNITDEACLWSCQSDDCAIPLREATLALPVANYLGSSAAAVGII</sequence>